<organism evidence="1 2">
    <name type="scientific">Coemansia nantahalensis</name>
    <dbReference type="NCBI Taxonomy" id="2789366"/>
    <lineage>
        <taxon>Eukaryota</taxon>
        <taxon>Fungi</taxon>
        <taxon>Fungi incertae sedis</taxon>
        <taxon>Zoopagomycota</taxon>
        <taxon>Kickxellomycotina</taxon>
        <taxon>Kickxellomycetes</taxon>
        <taxon>Kickxellales</taxon>
        <taxon>Kickxellaceae</taxon>
        <taxon>Coemansia</taxon>
    </lineage>
</organism>
<evidence type="ECO:0000313" key="1">
    <source>
        <dbReference type="EMBL" id="KAJ2772308.1"/>
    </source>
</evidence>
<accession>A0ACC1K3E9</accession>
<comment type="caution">
    <text evidence="1">The sequence shown here is derived from an EMBL/GenBank/DDBJ whole genome shotgun (WGS) entry which is preliminary data.</text>
</comment>
<sequence>MKQSMIATFFGGGMAKNKAAADKEPGADREASGEPAKAAPEQPEGEAGDDKPHASDDAATATAATAAGGATGVDYVRRGCKRLAVSSDDSDSSTDMDADEKGQQAAEEDADDSDSGSDSGSSSEDEPVAKMPKSAPGKARGKAGAKPAAKKAKAQAVTLPTSTIELIDTSDGKQVSFATLCAVFEEIDATTKRLEITALTRDFLYKVMAAGQAQLRDVVMACINKVAPDHEGIELGIGESILIKAIASATGRQAARIKQEHQELGDLGMVAQRCKTSQRTMFKPKPLSVTRVLQTFKEIAQTSGSSAVQKKSGLISGLLAACSTSSEAKFLIRALEGRLRIGLAESTVQVALAHAALMYETKRDDLEPEDLQKATDSLKQVLSEYPVYDSVIGKIYEYGIGDVANHCTLTPTLPVKPMLAKIEKAADDILRRFEGRPFTCEYKYDGERSQIHY</sequence>
<feature type="non-terminal residue" evidence="1">
    <location>
        <position position="453"/>
    </location>
</feature>
<gene>
    <name evidence="1" type="primary">cdc17_1</name>
    <name evidence="1" type="ORF">IWQ57_001820</name>
</gene>
<proteinExistence type="predicted"/>
<name>A0ACC1K3E9_9FUNG</name>
<keyword evidence="2" id="KW-1185">Reference proteome</keyword>
<keyword evidence="1" id="KW-0436">Ligase</keyword>
<dbReference type="EMBL" id="JANBUJ010000393">
    <property type="protein sequence ID" value="KAJ2772308.1"/>
    <property type="molecule type" value="Genomic_DNA"/>
</dbReference>
<evidence type="ECO:0000313" key="2">
    <source>
        <dbReference type="Proteomes" id="UP001140234"/>
    </source>
</evidence>
<protein>
    <submittedName>
        <fullName evidence="1">ATP-dependent DNA ligase Cdc17</fullName>
    </submittedName>
</protein>
<dbReference type="Proteomes" id="UP001140234">
    <property type="component" value="Unassembled WGS sequence"/>
</dbReference>
<reference evidence="1" key="1">
    <citation type="submission" date="2022-07" db="EMBL/GenBank/DDBJ databases">
        <title>Phylogenomic reconstructions and comparative analyses of Kickxellomycotina fungi.</title>
        <authorList>
            <person name="Reynolds N.K."/>
            <person name="Stajich J.E."/>
            <person name="Barry K."/>
            <person name="Grigoriev I.V."/>
            <person name="Crous P."/>
            <person name="Smith M.E."/>
        </authorList>
    </citation>
    <scope>NUCLEOTIDE SEQUENCE</scope>
    <source>
        <strain evidence="1">CBS 109366</strain>
    </source>
</reference>